<feature type="domain" description="AGC-kinase C-terminal" evidence="11">
    <location>
        <begin position="72"/>
        <end position="133"/>
    </location>
</feature>
<evidence type="ECO:0000256" key="7">
    <source>
        <dbReference type="ARBA" id="ARBA00047292"/>
    </source>
</evidence>
<evidence type="ECO:0000256" key="3">
    <source>
        <dbReference type="ARBA" id="ARBA00022679"/>
    </source>
</evidence>
<dbReference type="InterPro" id="IPR011009">
    <property type="entry name" value="Kinase-like_dom_sf"/>
</dbReference>
<comment type="catalytic activity">
    <reaction evidence="8">
        <text>L-seryl-[protein] + ATP = O-phospho-L-seryl-[protein] + ADP + H(+)</text>
        <dbReference type="Rhea" id="RHEA:17989"/>
        <dbReference type="Rhea" id="RHEA-COMP:9863"/>
        <dbReference type="Rhea" id="RHEA-COMP:11604"/>
        <dbReference type="ChEBI" id="CHEBI:15378"/>
        <dbReference type="ChEBI" id="CHEBI:29999"/>
        <dbReference type="ChEBI" id="CHEBI:30616"/>
        <dbReference type="ChEBI" id="CHEBI:83421"/>
        <dbReference type="ChEBI" id="CHEBI:456216"/>
        <dbReference type="EC" id="2.7.11.11"/>
    </reaction>
</comment>
<dbReference type="SMART" id="SM00133">
    <property type="entry name" value="S_TK_X"/>
    <property type="match status" value="1"/>
</dbReference>
<protein>
    <recommendedName>
        <fullName evidence="1">cAMP-dependent protein kinase</fullName>
        <ecNumber evidence="1">2.7.11.11</ecNumber>
    </recommendedName>
</protein>
<sequence>MLSGQLPFHEPGLSSVDLYAKILQGSSYIAWPVSLDMNAKDLMLKLMERDPSKRLGNLAQGVNDVLAHPWFAEVDWKKLMRREIAAPYLPSIANDGDASAFDRYPEDDAATGYGETTPDPYGHRFPEFEYTSI</sequence>
<evidence type="ECO:0000256" key="2">
    <source>
        <dbReference type="ARBA" id="ARBA00022527"/>
    </source>
</evidence>
<keyword evidence="3" id="KW-0808">Transferase</keyword>
<dbReference type="EC" id="2.7.11.11" evidence="1"/>
<name>A0A5K1JTK4_9APHY</name>
<dbReference type="AlphaFoldDB" id="A0A5K1JTK4"/>
<dbReference type="GO" id="GO:0005952">
    <property type="term" value="C:cAMP-dependent protein kinase complex"/>
    <property type="evidence" value="ECO:0007669"/>
    <property type="project" value="TreeGrafter"/>
</dbReference>
<evidence type="ECO:0000256" key="1">
    <source>
        <dbReference type="ARBA" id="ARBA00012444"/>
    </source>
</evidence>
<comment type="catalytic activity">
    <reaction evidence="7">
        <text>L-threonyl-[protein] + ATP = O-phospho-L-threonyl-[protein] + ADP + H(+)</text>
        <dbReference type="Rhea" id="RHEA:46608"/>
        <dbReference type="Rhea" id="RHEA-COMP:11060"/>
        <dbReference type="Rhea" id="RHEA-COMP:11605"/>
        <dbReference type="ChEBI" id="CHEBI:15378"/>
        <dbReference type="ChEBI" id="CHEBI:30013"/>
        <dbReference type="ChEBI" id="CHEBI:30616"/>
        <dbReference type="ChEBI" id="CHEBI:61977"/>
        <dbReference type="ChEBI" id="CHEBI:456216"/>
        <dbReference type="EC" id="2.7.11.11"/>
    </reaction>
</comment>
<feature type="domain" description="Protein kinase" evidence="10">
    <location>
        <begin position="1"/>
        <end position="71"/>
    </location>
</feature>
<dbReference type="PROSITE" id="PS50011">
    <property type="entry name" value="PROTEIN_KINASE_DOM"/>
    <property type="match status" value="1"/>
</dbReference>
<evidence type="ECO:0000259" key="10">
    <source>
        <dbReference type="PROSITE" id="PS50011"/>
    </source>
</evidence>
<keyword evidence="5" id="KW-0418">Kinase</keyword>
<dbReference type="GO" id="GO:0005524">
    <property type="term" value="F:ATP binding"/>
    <property type="evidence" value="ECO:0007669"/>
    <property type="project" value="UniProtKB-KW"/>
</dbReference>
<dbReference type="PANTHER" id="PTHR24353:SF37">
    <property type="entry name" value="CAMP-DEPENDENT PROTEIN KINASE CATALYTIC SUBUNIT PRKX"/>
    <property type="match status" value="1"/>
</dbReference>
<evidence type="ECO:0000256" key="9">
    <source>
        <dbReference type="SAM" id="MobiDB-lite"/>
    </source>
</evidence>
<evidence type="ECO:0000313" key="12">
    <source>
        <dbReference type="EMBL" id="VWO95105.1"/>
    </source>
</evidence>
<dbReference type="Gene3D" id="3.30.200.20">
    <property type="entry name" value="Phosphorylase Kinase, domain 1"/>
    <property type="match status" value="1"/>
</dbReference>
<keyword evidence="6" id="KW-0067">ATP-binding</keyword>
<keyword evidence="2" id="KW-0723">Serine/threonine-protein kinase</keyword>
<evidence type="ECO:0000256" key="5">
    <source>
        <dbReference type="ARBA" id="ARBA00022777"/>
    </source>
</evidence>
<proteinExistence type="predicted"/>
<dbReference type="InterPro" id="IPR000961">
    <property type="entry name" value="AGC-kinase_C"/>
</dbReference>
<reference evidence="12" key="1">
    <citation type="submission" date="2019-10" db="EMBL/GenBank/DDBJ databases">
        <authorList>
            <person name="Nor Muhammad N."/>
        </authorList>
    </citation>
    <scope>NUCLEOTIDE SEQUENCE</scope>
</reference>
<dbReference type="SUPFAM" id="SSF56112">
    <property type="entry name" value="Protein kinase-like (PK-like)"/>
    <property type="match status" value="1"/>
</dbReference>
<dbReference type="EMBL" id="LR724514">
    <property type="protein sequence ID" value="VWO95105.1"/>
    <property type="molecule type" value="Genomic_DNA"/>
</dbReference>
<dbReference type="PANTHER" id="PTHR24353">
    <property type="entry name" value="CYCLIC NUCLEOTIDE-DEPENDENT PROTEIN KINASE"/>
    <property type="match status" value="1"/>
</dbReference>
<accession>A0A5K1JTK4</accession>
<gene>
    <name evidence="12" type="primary">Q99079</name>
</gene>
<keyword evidence="4" id="KW-0547">Nucleotide-binding</keyword>
<dbReference type="Gene3D" id="1.10.510.10">
    <property type="entry name" value="Transferase(Phosphotransferase) domain 1"/>
    <property type="match status" value="1"/>
</dbReference>
<evidence type="ECO:0000259" key="11">
    <source>
        <dbReference type="PROSITE" id="PS51285"/>
    </source>
</evidence>
<dbReference type="InterPro" id="IPR000719">
    <property type="entry name" value="Prot_kinase_dom"/>
</dbReference>
<evidence type="ECO:0000256" key="8">
    <source>
        <dbReference type="ARBA" id="ARBA00047454"/>
    </source>
</evidence>
<dbReference type="PROSITE" id="PS51285">
    <property type="entry name" value="AGC_KINASE_CTER"/>
    <property type="match status" value="1"/>
</dbReference>
<dbReference type="GO" id="GO:0004691">
    <property type="term" value="F:cAMP-dependent protein kinase activity"/>
    <property type="evidence" value="ECO:0007669"/>
    <property type="project" value="UniProtKB-EC"/>
</dbReference>
<organism evidence="12">
    <name type="scientific">Ganoderma boninense</name>
    <dbReference type="NCBI Taxonomy" id="34458"/>
    <lineage>
        <taxon>Eukaryota</taxon>
        <taxon>Fungi</taxon>
        <taxon>Dikarya</taxon>
        <taxon>Basidiomycota</taxon>
        <taxon>Agaricomycotina</taxon>
        <taxon>Agaricomycetes</taxon>
        <taxon>Polyporales</taxon>
        <taxon>Polyporaceae</taxon>
        <taxon>Ganoderma</taxon>
    </lineage>
</organism>
<evidence type="ECO:0000256" key="4">
    <source>
        <dbReference type="ARBA" id="ARBA00022741"/>
    </source>
</evidence>
<evidence type="ECO:0000256" key="6">
    <source>
        <dbReference type="ARBA" id="ARBA00022840"/>
    </source>
</evidence>
<feature type="region of interest" description="Disordered" evidence="9">
    <location>
        <begin position="104"/>
        <end position="123"/>
    </location>
</feature>